<dbReference type="OrthoDB" id="9785687at2"/>
<dbReference type="InterPro" id="IPR025269">
    <property type="entry name" value="SAM-like_dom"/>
</dbReference>
<dbReference type="InterPro" id="IPR010998">
    <property type="entry name" value="Integrase_recombinase_N"/>
</dbReference>
<dbReference type="STRING" id="1469948.GCA_000732725_01120"/>
<evidence type="ECO:0000313" key="4">
    <source>
        <dbReference type="Proteomes" id="UP000295718"/>
    </source>
</evidence>
<proteinExistence type="predicted"/>
<accession>A0A4R1QWN7</accession>
<comment type="caution">
    <text evidence="3">The sequence shown here is derived from an EMBL/GenBank/DDBJ whole genome shotgun (WGS) entry which is preliminary data.</text>
</comment>
<evidence type="ECO:0000259" key="2">
    <source>
        <dbReference type="Pfam" id="PF13102"/>
    </source>
</evidence>
<sequence length="111" mass="13124">MMKQCVEESTFATYRSTRKKRVVPYLRDKQCTLTDLKENPKYIQEYYQSELKQGLTANTVIHRHANIRKALLYAFQVGLIKSNPADRVERPKKEKFIASYYNNEESDTQAR</sequence>
<evidence type="ECO:0000313" key="3">
    <source>
        <dbReference type="EMBL" id="TCL55614.1"/>
    </source>
</evidence>
<dbReference type="Gene3D" id="1.10.150.130">
    <property type="match status" value="1"/>
</dbReference>
<name>A0A4R1QWN7_9FIRM</name>
<keyword evidence="1" id="KW-0238">DNA-binding</keyword>
<dbReference type="EMBL" id="SLUO01000014">
    <property type="protein sequence ID" value="TCL55614.1"/>
    <property type="molecule type" value="Genomic_DNA"/>
</dbReference>
<dbReference type="AlphaFoldDB" id="A0A4R1QWN7"/>
<dbReference type="Proteomes" id="UP000295718">
    <property type="component" value="Unassembled WGS sequence"/>
</dbReference>
<dbReference type="Pfam" id="PF13102">
    <property type="entry name" value="Phage_int_SAM_5"/>
    <property type="match status" value="1"/>
</dbReference>
<reference evidence="3 4" key="1">
    <citation type="submission" date="2019-03" db="EMBL/GenBank/DDBJ databases">
        <title>Genomic Encyclopedia of Type Strains, Phase IV (KMG-IV): sequencing the most valuable type-strain genomes for metagenomic binning, comparative biology and taxonomic classification.</title>
        <authorList>
            <person name="Goeker M."/>
        </authorList>
    </citation>
    <scope>NUCLEOTIDE SEQUENCE [LARGE SCALE GENOMIC DNA]</scope>
    <source>
        <strain evidence="3 4">DSM 100556</strain>
    </source>
</reference>
<evidence type="ECO:0000256" key="1">
    <source>
        <dbReference type="ARBA" id="ARBA00023125"/>
    </source>
</evidence>
<keyword evidence="4" id="KW-1185">Reference proteome</keyword>
<feature type="domain" description="Phage integrase SAM-like" evidence="2">
    <location>
        <begin position="6"/>
        <end position="85"/>
    </location>
</feature>
<gene>
    <name evidence="3" type="ORF">EDD76_11424</name>
</gene>
<dbReference type="InterPro" id="IPR011010">
    <property type="entry name" value="DNA_brk_join_enz"/>
</dbReference>
<organism evidence="3 4">
    <name type="scientific">Kineothrix alysoides</name>
    <dbReference type="NCBI Taxonomy" id="1469948"/>
    <lineage>
        <taxon>Bacteria</taxon>
        <taxon>Bacillati</taxon>
        <taxon>Bacillota</taxon>
        <taxon>Clostridia</taxon>
        <taxon>Lachnospirales</taxon>
        <taxon>Lachnospiraceae</taxon>
        <taxon>Kineothrix</taxon>
    </lineage>
</organism>
<protein>
    <submittedName>
        <fullName evidence="3">Integrase-like protein</fullName>
    </submittedName>
</protein>
<dbReference type="SUPFAM" id="SSF56349">
    <property type="entry name" value="DNA breaking-rejoining enzymes"/>
    <property type="match status" value="1"/>
</dbReference>
<dbReference type="GO" id="GO:0003677">
    <property type="term" value="F:DNA binding"/>
    <property type="evidence" value="ECO:0007669"/>
    <property type="project" value="UniProtKB-KW"/>
</dbReference>